<organism evidence="1 2">
    <name type="scientific">Diaporthe australafricana</name>
    <dbReference type="NCBI Taxonomy" id="127596"/>
    <lineage>
        <taxon>Eukaryota</taxon>
        <taxon>Fungi</taxon>
        <taxon>Dikarya</taxon>
        <taxon>Ascomycota</taxon>
        <taxon>Pezizomycotina</taxon>
        <taxon>Sordariomycetes</taxon>
        <taxon>Sordariomycetidae</taxon>
        <taxon>Diaporthales</taxon>
        <taxon>Diaporthaceae</taxon>
        <taxon>Diaporthe</taxon>
    </lineage>
</organism>
<evidence type="ECO:0000313" key="1">
    <source>
        <dbReference type="EMBL" id="KAL1857405.1"/>
    </source>
</evidence>
<dbReference type="InterPro" id="IPR055530">
    <property type="entry name" value="DUF7104"/>
</dbReference>
<name>A0ABR3WAK0_9PEZI</name>
<dbReference type="Pfam" id="PF23397">
    <property type="entry name" value="DUF7104"/>
    <property type="match status" value="2"/>
</dbReference>
<dbReference type="EMBL" id="JAWRVE010000114">
    <property type="protein sequence ID" value="KAL1857405.1"/>
    <property type="molecule type" value="Genomic_DNA"/>
</dbReference>
<comment type="caution">
    <text evidence="1">The sequence shown here is derived from an EMBL/GenBank/DDBJ whole genome shotgun (WGS) entry which is preliminary data.</text>
</comment>
<accession>A0ABR3WAK0</accession>
<reference evidence="1 2" key="1">
    <citation type="journal article" date="2024" name="IMA Fungus">
        <title>IMA Genome - F19 : A genome assembly and annotation guide to empower mycologists, including annotated draft genome sequences of Ceratocystis pirilliformis, Diaporthe australafricana, Fusarium ophioides, Paecilomyces lecythidis, and Sporothrix stenoceras.</title>
        <authorList>
            <person name="Aylward J."/>
            <person name="Wilson A.M."/>
            <person name="Visagie C.M."/>
            <person name="Spraker J."/>
            <person name="Barnes I."/>
            <person name="Buitendag C."/>
            <person name="Ceriani C."/>
            <person name="Del Mar Angel L."/>
            <person name="du Plessis D."/>
            <person name="Fuchs T."/>
            <person name="Gasser K."/>
            <person name="Kramer D."/>
            <person name="Li W."/>
            <person name="Munsamy K."/>
            <person name="Piso A."/>
            <person name="Price J.L."/>
            <person name="Sonnekus B."/>
            <person name="Thomas C."/>
            <person name="van der Nest A."/>
            <person name="van Dijk A."/>
            <person name="van Heerden A."/>
            <person name="van Vuuren N."/>
            <person name="Yilmaz N."/>
            <person name="Duong T.A."/>
            <person name="van der Merwe N.A."/>
            <person name="Wingfield M.J."/>
            <person name="Wingfield B.D."/>
        </authorList>
    </citation>
    <scope>NUCLEOTIDE SEQUENCE [LARGE SCALE GENOMIC DNA]</scope>
    <source>
        <strain evidence="1 2">CMW 18300</strain>
    </source>
</reference>
<keyword evidence="2" id="KW-1185">Reference proteome</keyword>
<dbReference type="Proteomes" id="UP001583177">
    <property type="component" value="Unassembled WGS sequence"/>
</dbReference>
<proteinExistence type="predicted"/>
<sequence>MPGRSRDESWWSQKHDLYTLLRKFRFSKASDPRDMVYALVRIASDPDLEEVLIPNYDKAERQVIQETISFLCHLDIESLPDVSDGYWNAMVDDQSMTGFLKTIDSLYPAAMDQHLRVPRGNETTSFYVKKGHNIRITNEMINLAESMRKRHKDNGDKIMPIGLIIRHHANFAMLKNAAMNWHSIPWLRYLLQQLPASVTITENVMEAATKNAYSSKVLDLLLRGRGKEAPITDRVLYSAACSMSVKENFQVILRARRDQIRLTPKLLRMLSENESPQTQAAIELLKHKLKATDLAEHLPSPNSDGCVGKIDIEQELDEFRSEWEAFAV</sequence>
<protein>
    <submittedName>
        <fullName evidence="1">Uncharacterized protein</fullName>
    </submittedName>
</protein>
<evidence type="ECO:0000313" key="2">
    <source>
        <dbReference type="Proteomes" id="UP001583177"/>
    </source>
</evidence>
<gene>
    <name evidence="1" type="ORF">Daus18300_010378</name>
</gene>